<feature type="region of interest" description="Disordered" evidence="1">
    <location>
        <begin position="133"/>
        <end position="203"/>
    </location>
</feature>
<evidence type="ECO:0000256" key="1">
    <source>
        <dbReference type="SAM" id="MobiDB-lite"/>
    </source>
</evidence>
<accession>A0A0R3SHG2</accession>
<reference evidence="6" key="1">
    <citation type="submission" date="2017-02" db="UniProtKB">
        <authorList>
            <consortium name="WormBaseParasite"/>
        </authorList>
    </citation>
    <scope>IDENTIFICATION</scope>
</reference>
<dbReference type="Proteomes" id="UP000321570">
    <property type="component" value="Unassembled WGS sequence"/>
</dbReference>
<feature type="compositionally biased region" description="Basic residues" evidence="1">
    <location>
        <begin position="150"/>
        <end position="165"/>
    </location>
</feature>
<evidence type="ECO:0000313" key="2">
    <source>
        <dbReference type="EMBL" id="VDL48317.1"/>
    </source>
</evidence>
<dbReference type="Proteomes" id="UP000274504">
    <property type="component" value="Unassembled WGS sequence"/>
</dbReference>
<dbReference type="EMBL" id="CABIJS010000705">
    <property type="protein sequence ID" value="VUZ56489.1"/>
    <property type="molecule type" value="Genomic_DNA"/>
</dbReference>
<reference evidence="2 4" key="2">
    <citation type="submission" date="2018-11" db="EMBL/GenBank/DDBJ databases">
        <authorList>
            <consortium name="Pathogen Informatics"/>
        </authorList>
    </citation>
    <scope>NUCLEOTIDE SEQUENCE [LARGE SCALE GENOMIC DNA]</scope>
</reference>
<feature type="compositionally biased region" description="Low complexity" evidence="1">
    <location>
        <begin position="136"/>
        <end position="149"/>
    </location>
</feature>
<evidence type="ECO:0000313" key="3">
    <source>
        <dbReference type="EMBL" id="VUZ56489.1"/>
    </source>
</evidence>
<dbReference type="AlphaFoldDB" id="A0A0R3SHG2"/>
<evidence type="ECO:0000313" key="6">
    <source>
        <dbReference type="WBParaSite" id="HDID_0000437701-mRNA-1"/>
    </source>
</evidence>
<organism evidence="6">
    <name type="scientific">Hymenolepis diminuta</name>
    <name type="common">Rat tapeworm</name>
    <dbReference type="NCBI Taxonomy" id="6216"/>
    <lineage>
        <taxon>Eukaryota</taxon>
        <taxon>Metazoa</taxon>
        <taxon>Spiralia</taxon>
        <taxon>Lophotrochozoa</taxon>
        <taxon>Platyhelminthes</taxon>
        <taxon>Cestoda</taxon>
        <taxon>Eucestoda</taxon>
        <taxon>Cyclophyllidea</taxon>
        <taxon>Hymenolepididae</taxon>
        <taxon>Hymenolepis</taxon>
    </lineage>
</organism>
<protein>
    <submittedName>
        <fullName evidence="6">Alba domain-containing protein</fullName>
    </submittedName>
</protein>
<evidence type="ECO:0000313" key="4">
    <source>
        <dbReference type="Proteomes" id="UP000274504"/>
    </source>
</evidence>
<proteinExistence type="predicted"/>
<evidence type="ECO:0000313" key="5">
    <source>
        <dbReference type="Proteomes" id="UP000321570"/>
    </source>
</evidence>
<gene>
    <name evidence="2" type="ORF">HDID_LOCUS4375</name>
    <name evidence="3" type="ORF">WMSIL1_LOCUS14144</name>
</gene>
<dbReference type="STRING" id="6216.A0A0R3SHG2"/>
<dbReference type="OrthoDB" id="424402at2759"/>
<reference evidence="3 5" key="3">
    <citation type="submission" date="2019-07" db="EMBL/GenBank/DDBJ databases">
        <authorList>
            <person name="Jastrzebski P J."/>
            <person name="Paukszto L."/>
            <person name="Jastrzebski P J."/>
        </authorList>
    </citation>
    <scope>NUCLEOTIDE SEQUENCE [LARGE SCALE GENOMIC DNA]</scope>
    <source>
        <strain evidence="3 5">WMS-il1</strain>
    </source>
</reference>
<keyword evidence="5" id="KW-1185">Reference proteome</keyword>
<dbReference type="EMBL" id="UYSG01001653">
    <property type="protein sequence ID" value="VDL48317.1"/>
    <property type="molecule type" value="Genomic_DNA"/>
</dbReference>
<dbReference type="WBParaSite" id="HDID_0000437701-mRNA-1">
    <property type="protein sequence ID" value="HDID_0000437701-mRNA-1"/>
    <property type="gene ID" value="HDID_0000437701"/>
</dbReference>
<sequence>MDESLVTTLLAESKLRGFLRAGAIHMQVKPGSKVKNLIDYISNRIDTDFSGQIFCWALPGAIDKVVPLAEQVKTIWNSKANSSNFYQCTRLFFHLTQSRIGEYLVKANKPAMGIVLSLHELVENSDSPPETIVILTPEQETPTVETPIPSRRKRRHQEKKRRPYKFHHDFSSGHQKKNRRDKSSSGQRKTENEENISDPCHRLIPAQRISRMSVAAAIENVRK</sequence>
<name>A0A0R3SHG2_HYMDI</name>